<dbReference type="Gene3D" id="2.40.160.20">
    <property type="match status" value="2"/>
</dbReference>
<name>I2GDN2_9BACT</name>
<dbReference type="SUPFAM" id="SSF56925">
    <property type="entry name" value="OMPA-like"/>
    <property type="match status" value="1"/>
</dbReference>
<reference evidence="3 4" key="1">
    <citation type="journal article" date="2012" name="J. Bacteriol.">
        <title>Genome Sequence of the Filamentous Bacterium Fibrisoma limi BUZ 3T.</title>
        <authorList>
            <person name="Filippini M."/>
            <person name="Qi W."/>
            <person name="Jaenicke S."/>
            <person name="Goesmann A."/>
            <person name="Smits T.H."/>
            <person name="Bagheri H.C."/>
        </authorList>
    </citation>
    <scope>NUCLEOTIDE SEQUENCE [LARGE SCALE GENOMIC DNA]</scope>
    <source>
        <strain evidence="4">BUZ 3T</strain>
    </source>
</reference>
<gene>
    <name evidence="3" type="ORF">BN8_00973</name>
</gene>
<sequence length="433" mass="47303">MPESYSTVLTCADFADISLTKLSDVTYVDVLKNDTLLRRNYSINLMKKQLFTGALLLWGGTLHAQIEKGNGILSGTVSINYSQTESTLEPVKRWQPAANLTVGRFVADNWLAGLSVGATTSFATESQLVLGRQFTNRNNTLTVTTTPFVRRYWKFTTGYVFAGAGLAVAVSGSRQTGVESSGAQVNSIDNRNRSVNVSPRLEAGLNYFFTNRLALQLAASTNSIPFNTAGLDAGLVYWTGPGRKASPQRERTNPQTDAGRWLVEGSFSVNNQSADQYQTTIRQTSRVSSTTYSISPSVGYFIGKNKLLGVSLPLSWSSFRSELLDETGHVWSVGVSPYYQQYWTSTRLTPFTRVNASYTYLKFDVDNDVDDLSSYGAGVSVGLAYMAGQRFIIETSLGNASVNVVDTNGPNKAWNASITAGLTGNFAIRYVFK</sequence>
<dbReference type="InterPro" id="IPR027385">
    <property type="entry name" value="Beta-barrel_OMP"/>
</dbReference>
<comment type="caution">
    <text evidence="3">The sequence shown here is derived from an EMBL/GenBank/DDBJ whole genome shotgun (WGS) entry which is preliminary data.</text>
</comment>
<accession>I2GDN2</accession>
<dbReference type="Pfam" id="PF13505">
    <property type="entry name" value="OMP_b-brl"/>
    <property type="match status" value="1"/>
</dbReference>
<dbReference type="InterPro" id="IPR011250">
    <property type="entry name" value="OMP/PagP_B-barrel"/>
</dbReference>
<keyword evidence="1" id="KW-0732">Signal</keyword>
<evidence type="ECO:0000256" key="1">
    <source>
        <dbReference type="ARBA" id="ARBA00022729"/>
    </source>
</evidence>
<evidence type="ECO:0000313" key="4">
    <source>
        <dbReference type="Proteomes" id="UP000009309"/>
    </source>
</evidence>
<dbReference type="eggNOG" id="ENOG5032W54">
    <property type="taxonomic scope" value="Bacteria"/>
</dbReference>
<dbReference type="EMBL" id="CAIT01000004">
    <property type="protein sequence ID" value="CCH52006.1"/>
    <property type="molecule type" value="Genomic_DNA"/>
</dbReference>
<proteinExistence type="predicted"/>
<evidence type="ECO:0000313" key="3">
    <source>
        <dbReference type="EMBL" id="CCH52006.1"/>
    </source>
</evidence>
<dbReference type="AlphaFoldDB" id="I2GDN2"/>
<dbReference type="STRING" id="1185876.BN8_00973"/>
<feature type="domain" description="Outer membrane protein beta-barrel" evidence="2">
    <location>
        <begin position="255"/>
        <end position="426"/>
    </location>
</feature>
<organism evidence="3 4">
    <name type="scientific">Fibrisoma limi BUZ 3</name>
    <dbReference type="NCBI Taxonomy" id="1185876"/>
    <lineage>
        <taxon>Bacteria</taxon>
        <taxon>Pseudomonadati</taxon>
        <taxon>Bacteroidota</taxon>
        <taxon>Cytophagia</taxon>
        <taxon>Cytophagales</taxon>
        <taxon>Spirosomataceae</taxon>
        <taxon>Fibrisoma</taxon>
    </lineage>
</organism>
<keyword evidence="4" id="KW-1185">Reference proteome</keyword>
<evidence type="ECO:0000259" key="2">
    <source>
        <dbReference type="Pfam" id="PF13505"/>
    </source>
</evidence>
<dbReference type="Proteomes" id="UP000009309">
    <property type="component" value="Unassembled WGS sequence"/>
</dbReference>
<protein>
    <recommendedName>
        <fullName evidence="2">Outer membrane protein beta-barrel domain-containing protein</fullName>
    </recommendedName>
</protein>